<dbReference type="Pfam" id="PF02671">
    <property type="entry name" value="PAH"/>
    <property type="match status" value="2"/>
</dbReference>
<evidence type="ECO:0000256" key="4">
    <source>
        <dbReference type="ARBA" id="ARBA00023015"/>
    </source>
</evidence>
<evidence type="ECO:0000313" key="11">
    <source>
        <dbReference type="Proteomes" id="UP000053477"/>
    </source>
</evidence>
<dbReference type="GO" id="GO:0000122">
    <property type="term" value="P:negative regulation of transcription by RNA polymerase II"/>
    <property type="evidence" value="ECO:0007669"/>
    <property type="project" value="TreeGrafter"/>
</dbReference>
<proteinExistence type="predicted"/>
<dbReference type="InParanoid" id="A0A0H2RS60"/>
<evidence type="ECO:0000256" key="3">
    <source>
        <dbReference type="ARBA" id="ARBA00022737"/>
    </source>
</evidence>
<dbReference type="InterPro" id="IPR036600">
    <property type="entry name" value="PAH_sf"/>
</dbReference>
<gene>
    <name evidence="10" type="ORF">SCHPADRAFT_909267</name>
</gene>
<feature type="compositionally biased region" description="Low complexity" evidence="8">
    <location>
        <begin position="907"/>
        <end position="935"/>
    </location>
</feature>
<accession>A0A0H2RS60</accession>
<dbReference type="InterPro" id="IPR039774">
    <property type="entry name" value="Sin3-like"/>
</dbReference>
<evidence type="ECO:0000256" key="8">
    <source>
        <dbReference type="SAM" id="MobiDB-lite"/>
    </source>
</evidence>
<feature type="compositionally biased region" description="Acidic residues" evidence="8">
    <location>
        <begin position="881"/>
        <end position="890"/>
    </location>
</feature>
<feature type="region of interest" description="Disordered" evidence="8">
    <location>
        <begin position="1491"/>
        <end position="1521"/>
    </location>
</feature>
<keyword evidence="2" id="KW-0678">Repressor</keyword>
<keyword evidence="5" id="KW-0804">Transcription</keyword>
<feature type="compositionally biased region" description="Polar residues" evidence="8">
    <location>
        <begin position="451"/>
        <end position="462"/>
    </location>
</feature>
<feature type="region of interest" description="Disordered" evidence="8">
    <location>
        <begin position="1423"/>
        <end position="1455"/>
    </location>
</feature>
<organism evidence="10 11">
    <name type="scientific">Schizopora paradoxa</name>
    <dbReference type="NCBI Taxonomy" id="27342"/>
    <lineage>
        <taxon>Eukaryota</taxon>
        <taxon>Fungi</taxon>
        <taxon>Dikarya</taxon>
        <taxon>Basidiomycota</taxon>
        <taxon>Agaricomycotina</taxon>
        <taxon>Agaricomycetes</taxon>
        <taxon>Hymenochaetales</taxon>
        <taxon>Schizoporaceae</taxon>
        <taxon>Schizopora</taxon>
    </lineage>
</organism>
<reference evidence="10 11" key="1">
    <citation type="submission" date="2015-04" db="EMBL/GenBank/DDBJ databases">
        <title>Complete genome sequence of Schizopora paradoxa KUC8140, a cosmopolitan wood degrader in East Asia.</title>
        <authorList>
            <consortium name="DOE Joint Genome Institute"/>
            <person name="Min B."/>
            <person name="Park H."/>
            <person name="Jang Y."/>
            <person name="Kim J.-J."/>
            <person name="Kim K.H."/>
            <person name="Pangilinan J."/>
            <person name="Lipzen A."/>
            <person name="Riley R."/>
            <person name="Grigoriev I.V."/>
            <person name="Spatafora J.W."/>
            <person name="Choi I.-G."/>
        </authorList>
    </citation>
    <scope>NUCLEOTIDE SEQUENCE [LARGE SCALE GENOMIC DNA]</scope>
    <source>
        <strain evidence="10 11">KUC8140</strain>
    </source>
</reference>
<evidence type="ECO:0000256" key="7">
    <source>
        <dbReference type="PROSITE-ProRule" id="PRU00810"/>
    </source>
</evidence>
<dbReference type="EMBL" id="KQ086126">
    <property type="protein sequence ID" value="KLO07671.1"/>
    <property type="molecule type" value="Genomic_DNA"/>
</dbReference>
<feature type="region of interest" description="Disordered" evidence="8">
    <location>
        <begin position="875"/>
        <end position="1023"/>
    </location>
</feature>
<feature type="compositionally biased region" description="Low complexity" evidence="8">
    <location>
        <begin position="170"/>
        <end position="181"/>
    </location>
</feature>
<feature type="region of interest" description="Disordered" evidence="8">
    <location>
        <begin position="1172"/>
        <end position="1218"/>
    </location>
</feature>
<dbReference type="PROSITE" id="PS51477">
    <property type="entry name" value="PAH"/>
    <property type="match status" value="2"/>
</dbReference>
<dbReference type="SMART" id="SM00761">
    <property type="entry name" value="HDAC_interact"/>
    <property type="match status" value="1"/>
</dbReference>
<dbReference type="InterPro" id="IPR003822">
    <property type="entry name" value="PAH"/>
</dbReference>
<feature type="region of interest" description="Disordered" evidence="8">
    <location>
        <begin position="349"/>
        <end position="462"/>
    </location>
</feature>
<keyword evidence="4" id="KW-0805">Transcription regulation</keyword>
<name>A0A0H2RS60_9AGAM</name>
<evidence type="ECO:0000256" key="2">
    <source>
        <dbReference type="ARBA" id="ARBA00022491"/>
    </source>
</evidence>
<dbReference type="InterPro" id="IPR013194">
    <property type="entry name" value="HDAC_interact_dom"/>
</dbReference>
<dbReference type="PANTHER" id="PTHR12346:SF0">
    <property type="entry name" value="SIN3A, ISOFORM G"/>
    <property type="match status" value="1"/>
</dbReference>
<dbReference type="Proteomes" id="UP000053477">
    <property type="component" value="Unassembled WGS sequence"/>
</dbReference>
<comment type="subcellular location">
    <subcellularLocation>
        <location evidence="1 7">Nucleus</location>
    </subcellularLocation>
</comment>
<dbReference type="STRING" id="27342.A0A0H2RS60"/>
<evidence type="ECO:0000256" key="6">
    <source>
        <dbReference type="ARBA" id="ARBA00023242"/>
    </source>
</evidence>
<feature type="region of interest" description="Disordered" evidence="8">
    <location>
        <begin position="1358"/>
        <end position="1386"/>
    </location>
</feature>
<evidence type="ECO:0000313" key="10">
    <source>
        <dbReference type="EMBL" id="KLO07671.1"/>
    </source>
</evidence>
<protein>
    <recommendedName>
        <fullName evidence="9">Histone deacetylase interacting domain-containing protein</fullName>
    </recommendedName>
</protein>
<dbReference type="Pfam" id="PF16879">
    <property type="entry name" value="Sin3a_C"/>
    <property type="match status" value="3"/>
</dbReference>
<feature type="region of interest" description="Disordered" evidence="8">
    <location>
        <begin position="170"/>
        <end position="204"/>
    </location>
</feature>
<sequence length="1542" mass="169329">MESQPHMAIKPEEDIAQLSSQATTLPRLQNGMDSSSILDREQELPFPPRGLGSRRELLSPPIPPNMGMSVDGQLLDAESRPLNVKDALSYLDAVKKQFEDNPDVYNNFLDIMKDFKSQAIDTPGVIERVSTLFHGHSDLIQGFNTFLPPGYRIDCTTEAMETFITVTTPSGVTTQQQQSSGRVPISDVTLHSPLPTQPSSQPLAPLPALVGPGSRADTPLVASDSPMPYGSSTAANWLGGLGKGFPNGQAQTGPAGTEEFHHAIQYVNKIKTRFEDDPDTYKQFLDILHAYRKEQNHEDMYAQVYSQVQVLFKDAPDLLAEFKVFLPAAGGHGAGSSFAGALPFGDGGWQEEQGKKATKTESVPATKRKKRADKEAVSVPQAIAPAAKGTSGRSKKAKHSHKPEPPSPTFQHYPSRAPSPAHGHGHTHGHGHSSSHAHPQGQGHGSHHPVASTSQQPAVLHSSLTQEVTPADEIAFFDRAKKFLESRDVYDEWLKLLNLFTRDVIDARTLMQRAPTFLSEPELYQQFKDVMRWDEKMGPPEEDGPPGSVRNWSGDWLARGGLDKEERYGKSYRRLPLAETQLACSGRDQLCRSVLNDEWVSHPTWASEESGFVSHKKNSYEEALHKSEEERHEFQFYIDIITRTIALMQPIADRIVEMSAEDKHSFRLYKDFGGPSKSIYHRAIKKVYGRDSAGAEVLQALQECPAIAIPVVLPRLKQKNEEWRRAQRDWNRVWREVDARNFYKSLDHQGITFKANDKKYITTKSFVAEIENAKTEIADRVAKAIKERRLSGVERGGQEGKRAVQFEQPSSSAHLEFQFKDIAVLQDALKLIFSFLDRSPIAYTTQERRTVEKMLRSFIPLFCMLPSSEFDCVFGPPIDGDGTDGEEANEDGAGGSGSAEEGDDTHGSVSKSHAKSGGSSGRRSAGGSHSGSGSNANGGGVHPSDLRKKLLKTAQEKAAKAKARSGSASVSRAPSPSPTASEDGPGPSSAQNQKDAGQSPSPTPKRKRGGKTKATDDAVRRGECEEWVKLMPVSYDAGTGSSADGQDDGMNTDRDGEEDAISKLGKHGTIDQRPFFMNTTFYALLRLLQLLYSRLLLCKEIGGQLAKQDVKDSVFNVNPIADQLGLVDASGPRAILAVAASIPMPVAAASIDERSQPVAAGGDVDGMMVDTPSVPNGGPVTSSGATKGANDNADGDVSMTAPPAEEDNSRETNTNTLQQDRPEAHFYGYLLDACEKLFEGDMDQAMFEENTRFLFGTKAFNVFTLDKLIAALIKQVQTVVMDSKCQELLALLTKTRAKHNAGAQTTVREVIAYRREAEQYLGQDEHLYRVEWVQETRVMRIWLLGPEDPSIDVDVRLSSSARGQREQQQGEQTERKRGASTSPARGAEVARWRAYMESYVLQHPTELVSEDVRGRMQRTYLNRTREEVEDEPSNASTAGAPGGATSTTSPSTTKPERCTLEAGIEVGIQPGSYKLVYRDGTADAFVVLRGRSSEGGEGGSEEEEKEEARMRARKEERARRVDSWVERVREGKEEGVIDEESL</sequence>
<dbReference type="PANTHER" id="PTHR12346">
    <property type="entry name" value="SIN3B-RELATED"/>
    <property type="match status" value="1"/>
</dbReference>
<evidence type="ECO:0000256" key="5">
    <source>
        <dbReference type="ARBA" id="ARBA00023163"/>
    </source>
</evidence>
<feature type="domain" description="Histone deacetylase interacting" evidence="9">
    <location>
        <begin position="564"/>
        <end position="665"/>
    </location>
</feature>
<feature type="compositionally biased region" description="Basic and acidic residues" evidence="8">
    <location>
        <begin position="1506"/>
        <end position="1521"/>
    </location>
</feature>
<feature type="compositionally biased region" description="Basic and acidic residues" evidence="8">
    <location>
        <begin position="1013"/>
        <end position="1023"/>
    </location>
</feature>
<feature type="compositionally biased region" description="Low complexity" evidence="8">
    <location>
        <begin position="1435"/>
        <end position="1453"/>
    </location>
</feature>
<dbReference type="Pfam" id="PF08295">
    <property type="entry name" value="Sin3_corepress"/>
    <property type="match status" value="1"/>
</dbReference>
<dbReference type="GO" id="GO:0010628">
    <property type="term" value="P:positive regulation of gene expression"/>
    <property type="evidence" value="ECO:0007669"/>
    <property type="project" value="UniProtKB-ARBA"/>
</dbReference>
<dbReference type="FunFam" id="1.20.1160.11:FF:000001">
    <property type="entry name" value="Paired amphipathic helix protein Sin3"/>
    <property type="match status" value="1"/>
</dbReference>
<feature type="compositionally biased region" description="Basic and acidic residues" evidence="8">
    <location>
        <begin position="944"/>
        <end position="959"/>
    </location>
</feature>
<dbReference type="GO" id="GO:0003714">
    <property type="term" value="F:transcription corepressor activity"/>
    <property type="evidence" value="ECO:0007669"/>
    <property type="project" value="InterPro"/>
</dbReference>
<evidence type="ECO:0000259" key="9">
    <source>
        <dbReference type="SMART" id="SM00761"/>
    </source>
</evidence>
<dbReference type="Gene3D" id="1.20.1160.11">
    <property type="entry name" value="Paired amphipathic helix"/>
    <property type="match status" value="3"/>
</dbReference>
<dbReference type="OrthoDB" id="10265969at2759"/>
<dbReference type="FunFam" id="1.20.1160.11:FF:000002">
    <property type="entry name" value="Paired amphipathic helix protein SIN3"/>
    <property type="match status" value="1"/>
</dbReference>
<evidence type="ECO:0000256" key="1">
    <source>
        <dbReference type="ARBA" id="ARBA00004123"/>
    </source>
</evidence>
<dbReference type="GO" id="GO:0033698">
    <property type="term" value="C:Rpd3L complex"/>
    <property type="evidence" value="ECO:0007669"/>
    <property type="project" value="UniProtKB-ARBA"/>
</dbReference>
<dbReference type="FunCoup" id="A0A0H2RS60">
    <property type="interactions" value="674"/>
</dbReference>
<dbReference type="InterPro" id="IPR031693">
    <property type="entry name" value="Sin3_C"/>
</dbReference>
<keyword evidence="3" id="KW-0677">Repeat</keyword>
<feature type="compositionally biased region" description="Basic residues" evidence="8">
    <location>
        <begin position="423"/>
        <end position="435"/>
    </location>
</feature>
<keyword evidence="11" id="KW-1185">Reference proteome</keyword>
<feature type="compositionally biased region" description="Low complexity" evidence="8">
    <location>
        <begin position="189"/>
        <end position="204"/>
    </location>
</feature>
<dbReference type="FunFam" id="1.20.1160.11:FF:000003">
    <property type="entry name" value="Paired amphipathic helix SIN3-like protein"/>
    <property type="match status" value="1"/>
</dbReference>
<feature type="region of interest" description="Disordered" evidence="8">
    <location>
        <begin position="1035"/>
        <end position="1058"/>
    </location>
</feature>
<feature type="compositionally biased region" description="Polar residues" evidence="8">
    <location>
        <begin position="988"/>
        <end position="1000"/>
    </location>
</feature>
<keyword evidence="6 7" id="KW-0539">Nucleus</keyword>
<feature type="compositionally biased region" description="Low complexity" evidence="8">
    <location>
        <begin position="964"/>
        <end position="981"/>
    </location>
</feature>
<dbReference type="SUPFAM" id="SSF47762">
    <property type="entry name" value="PAH2 domain"/>
    <property type="match status" value="3"/>
</dbReference>